<evidence type="ECO:0000256" key="1">
    <source>
        <dbReference type="SAM" id="Phobius"/>
    </source>
</evidence>
<gene>
    <name evidence="2" type="ORF">MNBD_ACTINO01-1667</name>
</gene>
<keyword evidence="1" id="KW-0472">Membrane</keyword>
<sequence>LVAIALLPSIIAVGVAFILPAPVAEGVDLASQNADFFALGGTITMLFTALAAPELLIPDRRDGVLSMLSSRPLTSTDYLTARFVSLLTVVGAFLLLPQAVLFIGQIGTDPEGLAKGIVNASDTLPKILLVAAIYVIAYVPLGFAIASLSNRKAIAASVYLAGMIALTAFAETIVRNAAFNGARWFALITPINTADTANLAVFGKGTSGSLLATANIAPLIGVLALVAFALVATTIAARRYRGLM</sequence>
<keyword evidence="1" id="KW-0812">Transmembrane</keyword>
<organism evidence="2">
    <name type="scientific">hydrothermal vent metagenome</name>
    <dbReference type="NCBI Taxonomy" id="652676"/>
    <lineage>
        <taxon>unclassified sequences</taxon>
        <taxon>metagenomes</taxon>
        <taxon>ecological metagenomes</taxon>
    </lineage>
</organism>
<feature type="transmembrane region" description="Helical" evidence="1">
    <location>
        <begin position="216"/>
        <end position="237"/>
    </location>
</feature>
<dbReference type="AlphaFoldDB" id="A0A3B0RKN5"/>
<accession>A0A3B0RKN5</accession>
<protein>
    <submittedName>
        <fullName evidence="2">Uncharacterized protein</fullName>
    </submittedName>
</protein>
<feature type="transmembrane region" description="Helical" evidence="1">
    <location>
        <begin position="36"/>
        <end position="57"/>
    </location>
</feature>
<feature type="transmembrane region" description="Helical" evidence="1">
    <location>
        <begin position="153"/>
        <end position="174"/>
    </location>
</feature>
<evidence type="ECO:0000313" key="2">
    <source>
        <dbReference type="EMBL" id="VAV92302.1"/>
    </source>
</evidence>
<dbReference type="EMBL" id="UOEI01000078">
    <property type="protein sequence ID" value="VAV92302.1"/>
    <property type="molecule type" value="Genomic_DNA"/>
</dbReference>
<name>A0A3B0RKN5_9ZZZZ</name>
<reference evidence="2" key="1">
    <citation type="submission" date="2018-06" db="EMBL/GenBank/DDBJ databases">
        <authorList>
            <person name="Zhirakovskaya E."/>
        </authorList>
    </citation>
    <scope>NUCLEOTIDE SEQUENCE</scope>
</reference>
<keyword evidence="1" id="KW-1133">Transmembrane helix</keyword>
<feature type="transmembrane region" description="Helical" evidence="1">
    <location>
        <begin position="127"/>
        <end position="146"/>
    </location>
</feature>
<proteinExistence type="predicted"/>
<feature type="transmembrane region" description="Helical" evidence="1">
    <location>
        <begin position="78"/>
        <end position="107"/>
    </location>
</feature>
<feature type="non-terminal residue" evidence="2">
    <location>
        <position position="1"/>
    </location>
</feature>